<gene>
    <name evidence="2" type="ORF">EJ05DRAFT_232683</name>
</gene>
<evidence type="ECO:0000256" key="1">
    <source>
        <dbReference type="SAM" id="MobiDB-lite"/>
    </source>
</evidence>
<name>A0A6A6VS56_9PEZI</name>
<accession>A0A6A6VS56</accession>
<feature type="region of interest" description="Disordered" evidence="1">
    <location>
        <begin position="128"/>
        <end position="151"/>
    </location>
</feature>
<dbReference type="AlphaFoldDB" id="A0A6A6VS56"/>
<dbReference type="EMBL" id="ML996589">
    <property type="protein sequence ID" value="KAF2752975.1"/>
    <property type="molecule type" value="Genomic_DNA"/>
</dbReference>
<evidence type="ECO:0000313" key="3">
    <source>
        <dbReference type="Proteomes" id="UP000799437"/>
    </source>
</evidence>
<reference evidence="2" key="1">
    <citation type="journal article" date="2020" name="Stud. Mycol.">
        <title>101 Dothideomycetes genomes: a test case for predicting lifestyles and emergence of pathogens.</title>
        <authorList>
            <person name="Haridas S."/>
            <person name="Albert R."/>
            <person name="Binder M."/>
            <person name="Bloem J."/>
            <person name="Labutti K."/>
            <person name="Salamov A."/>
            <person name="Andreopoulos B."/>
            <person name="Baker S."/>
            <person name="Barry K."/>
            <person name="Bills G."/>
            <person name="Bluhm B."/>
            <person name="Cannon C."/>
            <person name="Castanera R."/>
            <person name="Culley D."/>
            <person name="Daum C."/>
            <person name="Ezra D."/>
            <person name="Gonzalez J."/>
            <person name="Henrissat B."/>
            <person name="Kuo A."/>
            <person name="Liang C."/>
            <person name="Lipzen A."/>
            <person name="Lutzoni F."/>
            <person name="Magnuson J."/>
            <person name="Mondo S."/>
            <person name="Nolan M."/>
            <person name="Ohm R."/>
            <person name="Pangilinan J."/>
            <person name="Park H.-J."/>
            <person name="Ramirez L."/>
            <person name="Alfaro M."/>
            <person name="Sun H."/>
            <person name="Tritt A."/>
            <person name="Yoshinaga Y."/>
            <person name="Zwiers L.-H."/>
            <person name="Turgeon B."/>
            <person name="Goodwin S."/>
            <person name="Spatafora J."/>
            <person name="Crous P."/>
            <person name="Grigoriev I."/>
        </authorList>
    </citation>
    <scope>NUCLEOTIDE SEQUENCE</scope>
    <source>
        <strain evidence="2">CBS 121739</strain>
    </source>
</reference>
<organism evidence="2 3">
    <name type="scientific">Pseudovirgaria hyperparasitica</name>
    <dbReference type="NCBI Taxonomy" id="470096"/>
    <lineage>
        <taxon>Eukaryota</taxon>
        <taxon>Fungi</taxon>
        <taxon>Dikarya</taxon>
        <taxon>Ascomycota</taxon>
        <taxon>Pezizomycotina</taxon>
        <taxon>Dothideomycetes</taxon>
        <taxon>Dothideomycetes incertae sedis</taxon>
        <taxon>Acrospermales</taxon>
        <taxon>Acrospermaceae</taxon>
        <taxon>Pseudovirgaria</taxon>
    </lineage>
</organism>
<evidence type="ECO:0000313" key="2">
    <source>
        <dbReference type="EMBL" id="KAF2752975.1"/>
    </source>
</evidence>
<dbReference type="GeneID" id="54481042"/>
<proteinExistence type="predicted"/>
<keyword evidence="3" id="KW-1185">Reference proteome</keyword>
<protein>
    <submittedName>
        <fullName evidence="2">Uncharacterized protein</fullName>
    </submittedName>
</protein>
<sequence length="244" mass="27328">MRGGLRTQQEGSTVDHSIAPHKRIETGHRLILARSAGPKARKDATSLGCPDRRNASLSVKMENASSEQSSLCGSDIMSMADLSEEPSSVRMTPWFSTREEVEAVTREGLECLRQALVLFQRPRGNVNSGQGLSDWDEGDDSDNEDYRPHGKGRGNDLRIAWTVKDHQEIWTGRACGKWWTQHGTVQAIHSLLRLSSSLLASRRYTLRPRRAHRYYAVVRISHATTLLVAMARLIRSPPSRSCCH</sequence>
<dbReference type="RefSeq" id="XP_033595426.1">
    <property type="nucleotide sequence ID" value="XM_033739988.1"/>
</dbReference>
<dbReference type="Proteomes" id="UP000799437">
    <property type="component" value="Unassembled WGS sequence"/>
</dbReference>
<feature type="compositionally biased region" description="Acidic residues" evidence="1">
    <location>
        <begin position="134"/>
        <end position="143"/>
    </location>
</feature>